<keyword evidence="4" id="KW-1185">Reference proteome</keyword>
<dbReference type="EMBL" id="AHKC01016775">
    <property type="protein sequence ID" value="EKF28100.1"/>
    <property type="molecule type" value="Genomic_DNA"/>
</dbReference>
<comment type="caution">
    <text evidence="3">The sequence shown here is derived from an EMBL/GenBank/DDBJ whole genome shotgun (WGS) entry which is preliminary data.</text>
</comment>
<feature type="non-terminal residue" evidence="3">
    <location>
        <position position="263"/>
    </location>
</feature>
<evidence type="ECO:0000256" key="2">
    <source>
        <dbReference type="SAM" id="SignalP"/>
    </source>
</evidence>
<feature type="chain" id="PRO_5003863731" evidence="2">
    <location>
        <begin position="20"/>
        <end position="263"/>
    </location>
</feature>
<feature type="compositionally biased region" description="Polar residues" evidence="1">
    <location>
        <begin position="220"/>
        <end position="263"/>
    </location>
</feature>
<evidence type="ECO:0000256" key="1">
    <source>
        <dbReference type="SAM" id="MobiDB-lite"/>
    </source>
</evidence>
<evidence type="ECO:0000313" key="3">
    <source>
        <dbReference type="EMBL" id="EKF28100.1"/>
    </source>
</evidence>
<feature type="compositionally biased region" description="Polar residues" evidence="1">
    <location>
        <begin position="75"/>
        <end position="88"/>
    </location>
</feature>
<dbReference type="Proteomes" id="UP000007350">
    <property type="component" value="Unassembled WGS sequence"/>
</dbReference>
<dbReference type="AlphaFoldDB" id="K2MLR4"/>
<proteinExistence type="predicted"/>
<feature type="compositionally biased region" description="Acidic residues" evidence="1">
    <location>
        <begin position="179"/>
        <end position="204"/>
    </location>
</feature>
<keyword evidence="2" id="KW-0732">Signal</keyword>
<feature type="compositionally biased region" description="Basic and acidic residues" evidence="1">
    <location>
        <begin position="159"/>
        <end position="178"/>
    </location>
</feature>
<sequence length="263" mass="27428">MGRCVWLCDFSLLLRSLYGLLVCAEGYTQVTGVVAMMMTGRVLLVCALCVLWCGVCGGDGTPPASDTAVTENETQILNGSSPKPSFTGVSGGDDKKPQNVSGSSQTTSGTGGSGEGANRQFVNSTIIDGAGGGGNHGQVAEPSKAVVEAETPILSPEVKVGEEALKTTESVTEEKKEKEEEEEEVQEEVEREEEGDDDEEEDEEKGEKEEKEGEDDKENVTSAQKGMSAGGQEQPSLSSGAEGASNKTKLNSTQTTDGSTTAS</sequence>
<accession>K2MLR4</accession>
<feature type="signal peptide" evidence="2">
    <location>
        <begin position="1"/>
        <end position="19"/>
    </location>
</feature>
<protein>
    <submittedName>
        <fullName evidence="3">Mucin-associated surface protein (MASP), putative</fullName>
    </submittedName>
</protein>
<organism evidence="3 4">
    <name type="scientific">Trypanosoma cruzi marinkellei</name>
    <dbReference type="NCBI Taxonomy" id="85056"/>
    <lineage>
        <taxon>Eukaryota</taxon>
        <taxon>Discoba</taxon>
        <taxon>Euglenozoa</taxon>
        <taxon>Kinetoplastea</taxon>
        <taxon>Metakinetoplastina</taxon>
        <taxon>Trypanosomatida</taxon>
        <taxon>Trypanosomatidae</taxon>
        <taxon>Trypanosoma</taxon>
        <taxon>Schizotrypanum</taxon>
    </lineage>
</organism>
<reference evidence="3 4" key="1">
    <citation type="journal article" date="2012" name="BMC Genomics">
        <title>Comparative genomic analysis of human infective Trypanosoma cruzi lineages with the bat-restricted subspecies T. cruzi marinkellei.</title>
        <authorList>
            <person name="Franzen O."/>
            <person name="Talavera-Lopez C."/>
            <person name="Ochaya S."/>
            <person name="Butler C.E."/>
            <person name="Messenger L.A."/>
            <person name="Lewis M.D."/>
            <person name="Llewellyn M.S."/>
            <person name="Marinkelle C.J."/>
            <person name="Tyler K.M."/>
            <person name="Miles M.A."/>
            <person name="Andersson B."/>
        </authorList>
    </citation>
    <scope>NUCLEOTIDE SEQUENCE [LARGE SCALE GENOMIC DNA]</scope>
    <source>
        <strain evidence="3 4">B7</strain>
    </source>
</reference>
<evidence type="ECO:0000313" key="4">
    <source>
        <dbReference type="Proteomes" id="UP000007350"/>
    </source>
</evidence>
<feature type="region of interest" description="Disordered" evidence="1">
    <location>
        <begin position="75"/>
        <end position="263"/>
    </location>
</feature>
<name>K2MLR4_TRYCR</name>
<gene>
    <name evidence="3" type="ORF">MOQ_008163</name>
</gene>